<dbReference type="CDD" id="cd06661">
    <property type="entry name" value="GGCT_like"/>
    <property type="match status" value="1"/>
</dbReference>
<dbReference type="Gene3D" id="3.10.490.10">
    <property type="entry name" value="Gamma-glutamyl cyclotransferase-like"/>
    <property type="match status" value="1"/>
</dbReference>
<protein>
    <submittedName>
        <fullName evidence="2">Gamma-glutamylcyclotransferase family protein</fullName>
    </submittedName>
</protein>
<comment type="caution">
    <text evidence="2">The sequence shown here is derived from an EMBL/GenBank/DDBJ whole genome shotgun (WGS) entry which is preliminary data.</text>
</comment>
<dbReference type="Proteomes" id="UP001284601">
    <property type="component" value="Unassembled WGS sequence"/>
</dbReference>
<name>A0ABU4HK01_9ACTN</name>
<sequence length="185" mass="20613">MSAISASGDWIFGYGSLAADFGHGRLATLSGHRRCWGVAMDNRRDLPGYKWYRQRATHARPHAFVAFLDIVRAAGSSVNGLCLPVDAAGLERLDERERNYRRVEVTDRISAAPGRVWAYVGSAAGRERLRAGARERRLLISQEYVDDVEHAFRRLGDEQLAAYRASTEPPPEGCEIVALERIDLS</sequence>
<dbReference type="Pfam" id="PF06094">
    <property type="entry name" value="GGACT"/>
    <property type="match status" value="1"/>
</dbReference>
<accession>A0ABU4HK01</accession>
<evidence type="ECO:0000259" key="1">
    <source>
        <dbReference type="Pfam" id="PF06094"/>
    </source>
</evidence>
<feature type="domain" description="Gamma-glutamylcyclotransferase AIG2-like" evidence="1">
    <location>
        <begin position="11"/>
        <end position="123"/>
    </location>
</feature>
<dbReference type="InterPro" id="IPR036568">
    <property type="entry name" value="GGCT-like_sf"/>
</dbReference>
<reference evidence="3" key="1">
    <citation type="submission" date="2023-07" db="EMBL/GenBank/DDBJ databases">
        <title>Conexibacter stalactiti sp. nov., isolated from stalactites in a lava cave and emended description of the genus Conexibacter.</title>
        <authorList>
            <person name="Lee S.D."/>
        </authorList>
    </citation>
    <scope>NUCLEOTIDE SEQUENCE [LARGE SCALE GENOMIC DNA]</scope>
    <source>
        <strain evidence="3">KCTC 39840</strain>
    </source>
</reference>
<evidence type="ECO:0000313" key="2">
    <source>
        <dbReference type="EMBL" id="MDW5592880.1"/>
    </source>
</evidence>
<gene>
    <name evidence="2" type="ORF">R7226_00925</name>
</gene>
<dbReference type="EMBL" id="JAWSTH010000001">
    <property type="protein sequence ID" value="MDW5592880.1"/>
    <property type="molecule type" value="Genomic_DNA"/>
</dbReference>
<organism evidence="2 3">
    <name type="scientific">Conexibacter stalactiti</name>
    <dbReference type="NCBI Taxonomy" id="1940611"/>
    <lineage>
        <taxon>Bacteria</taxon>
        <taxon>Bacillati</taxon>
        <taxon>Actinomycetota</taxon>
        <taxon>Thermoleophilia</taxon>
        <taxon>Solirubrobacterales</taxon>
        <taxon>Conexibacteraceae</taxon>
        <taxon>Conexibacter</taxon>
    </lineage>
</organism>
<dbReference type="InterPro" id="IPR009288">
    <property type="entry name" value="AIG2-like_dom"/>
</dbReference>
<dbReference type="RefSeq" id="WP_318595136.1">
    <property type="nucleotide sequence ID" value="NZ_JAWSTH010000001.1"/>
</dbReference>
<dbReference type="SUPFAM" id="SSF110857">
    <property type="entry name" value="Gamma-glutamyl cyclotransferase-like"/>
    <property type="match status" value="1"/>
</dbReference>
<evidence type="ECO:0000313" key="3">
    <source>
        <dbReference type="Proteomes" id="UP001284601"/>
    </source>
</evidence>
<keyword evidence="3" id="KW-1185">Reference proteome</keyword>
<proteinExistence type="predicted"/>
<dbReference type="InterPro" id="IPR013024">
    <property type="entry name" value="GGCT-like"/>
</dbReference>